<evidence type="ECO:0000256" key="1">
    <source>
        <dbReference type="SAM" id="SignalP"/>
    </source>
</evidence>
<feature type="chain" id="PRO_5002534506" description="Fibronectin type-III domain-containing protein" evidence="1">
    <location>
        <begin position="23"/>
        <end position="395"/>
    </location>
</feature>
<dbReference type="EMBL" id="LBZL01000015">
    <property type="protein sequence ID" value="KKR70046.1"/>
    <property type="molecule type" value="Genomic_DNA"/>
</dbReference>
<feature type="signal peptide" evidence="1">
    <location>
        <begin position="1"/>
        <end position="22"/>
    </location>
</feature>
<dbReference type="AlphaFoldDB" id="A0A0G0T5P6"/>
<protein>
    <recommendedName>
        <fullName evidence="4">Fibronectin type-III domain-containing protein</fullName>
    </recommendedName>
</protein>
<sequence length="395" mass="43192">MNTRGKIAMVIFFFLFCSTVFGQSSDCSDNFGWMETSSSSPNDSACRTWNSTTDTAYDWTAVWDGETQQAEYFLQSPLVRSHNELTVGGDYEFEVSDLTLVEFQLSWALELKRDGFIVRASTDHRATWSEVKSQGGVLSPDYSQTMSISTSLEAPPLGLRGIRAYTGSMTNKTRIRLDLRSSTYVGQTIQLQLYFVSDNSVGVEGVHLYSFNYWNAPLEPPTRVDGVADNSSYVVNYELEEDPRVAQTQVWDNGVLLGNLTSPFQVTNLTNGVPHTVEVRNLDTYGNVAGLTSVPSPLIPGCTGVPPMTLLLMNAGGGSWVPQTAEVPCGSGVGPVDGYSVYRSAWAEGPWELIASKGPAGTEFFDSDPLPGTDIYFYRVLSTKNGVEEGSNPPD</sequence>
<evidence type="ECO:0000313" key="3">
    <source>
        <dbReference type="Proteomes" id="UP000034452"/>
    </source>
</evidence>
<evidence type="ECO:0008006" key="4">
    <source>
        <dbReference type="Google" id="ProtNLM"/>
    </source>
</evidence>
<organism evidence="2 3">
    <name type="scientific">Candidatus Nomurabacteria bacterium GW2011_GWB1_40_7</name>
    <dbReference type="NCBI Taxonomy" id="1618744"/>
    <lineage>
        <taxon>Bacteria</taxon>
        <taxon>Candidatus Nomuraibacteriota</taxon>
    </lineage>
</organism>
<dbReference type="Proteomes" id="UP000034452">
    <property type="component" value="Unassembled WGS sequence"/>
</dbReference>
<evidence type="ECO:0000313" key="2">
    <source>
        <dbReference type="EMBL" id="KKR70046.1"/>
    </source>
</evidence>
<keyword evidence="1" id="KW-0732">Signal</keyword>
<dbReference type="Gene3D" id="2.60.40.10">
    <property type="entry name" value="Immunoglobulins"/>
    <property type="match status" value="1"/>
</dbReference>
<accession>A0A0G0T5P6</accession>
<proteinExistence type="predicted"/>
<reference evidence="2 3" key="1">
    <citation type="journal article" date="2015" name="Nature">
        <title>rRNA introns, odd ribosomes, and small enigmatic genomes across a large radiation of phyla.</title>
        <authorList>
            <person name="Brown C.T."/>
            <person name="Hug L.A."/>
            <person name="Thomas B.C."/>
            <person name="Sharon I."/>
            <person name="Castelle C.J."/>
            <person name="Singh A."/>
            <person name="Wilkins M.J."/>
            <person name="Williams K.H."/>
            <person name="Banfield J.F."/>
        </authorList>
    </citation>
    <scope>NUCLEOTIDE SEQUENCE [LARGE SCALE GENOMIC DNA]</scope>
</reference>
<comment type="caution">
    <text evidence="2">The sequence shown here is derived from an EMBL/GenBank/DDBJ whole genome shotgun (WGS) entry which is preliminary data.</text>
</comment>
<gene>
    <name evidence="2" type="ORF">UU13_C0015G0005</name>
</gene>
<dbReference type="InterPro" id="IPR013783">
    <property type="entry name" value="Ig-like_fold"/>
</dbReference>
<name>A0A0G0T5P6_9BACT</name>